<evidence type="ECO:0000259" key="3">
    <source>
        <dbReference type="Pfam" id="PF11887"/>
    </source>
</evidence>
<dbReference type="InterPro" id="IPR005693">
    <property type="entry name" value="Mce"/>
</dbReference>
<feature type="domain" description="Mce/MlaD" evidence="2">
    <location>
        <begin position="45"/>
        <end position="124"/>
    </location>
</feature>
<gene>
    <name evidence="4" type="ORF">D8S82_22580</name>
</gene>
<dbReference type="PANTHER" id="PTHR33371:SF19">
    <property type="entry name" value="MCE-FAMILY PROTEIN MCE4A"/>
    <property type="match status" value="1"/>
</dbReference>
<dbReference type="AlphaFoldDB" id="A0A544VWG2"/>
<protein>
    <submittedName>
        <fullName evidence="4">MCE family protein</fullName>
    </submittedName>
</protein>
<sequence>MSIEFPENAQRTPPFIRLAAAGATVLVLIAVVVFVQFRGGFTAKEPITLIADRAGLLIGPGSKVTFNGVEIGKVGSLTGIERDGKPAAKFVLNIAPKYVPLIPVNVDAAIKATTVFGGKYVALASPKHPGAPITSADVITVASVSTEINTVFQTVTSIAQSVDPVKLNLTLSGAADALSGLGDKFGTALVNGNDVLDNLNPQMDQLHSDIEHLATVTDALGDASPDLWSALDHLTTTARTLNSQQKDLDATLLSAIGFSNTGTDVLNKSQPHLAQTLLQLAPVSALLDTYSPELACAIRNAGQVEPAVAASEGGGNGYSVKVHTQLVGGANPYVFPDNTPRVNARGGPGGAPGCWQQITRDLWPAPALVMDTGASVAPYKQFRIGSPWANDYVWGRQIGENTVNP</sequence>
<dbReference type="InterPro" id="IPR052336">
    <property type="entry name" value="MlaD_Phospholipid_Transporter"/>
</dbReference>
<keyword evidence="1" id="KW-0472">Membrane</keyword>
<comment type="caution">
    <text evidence="4">The sequence shown here is derived from an EMBL/GenBank/DDBJ whole genome shotgun (WGS) entry which is preliminary data.</text>
</comment>
<dbReference type="EMBL" id="VIFX01000032">
    <property type="protein sequence ID" value="TQR84329.1"/>
    <property type="molecule type" value="Genomic_DNA"/>
</dbReference>
<dbReference type="InterPro" id="IPR024516">
    <property type="entry name" value="Mce_C"/>
</dbReference>
<dbReference type="NCBIfam" id="TIGR00996">
    <property type="entry name" value="Mtu_fam_mce"/>
    <property type="match status" value="1"/>
</dbReference>
<organism evidence="4 5">
    <name type="scientific">Mycolicibacterium hodleri</name>
    <dbReference type="NCBI Taxonomy" id="49897"/>
    <lineage>
        <taxon>Bacteria</taxon>
        <taxon>Bacillati</taxon>
        <taxon>Actinomycetota</taxon>
        <taxon>Actinomycetes</taxon>
        <taxon>Mycobacteriales</taxon>
        <taxon>Mycobacteriaceae</taxon>
        <taxon>Mycolicibacterium</taxon>
    </lineage>
</organism>
<dbReference type="Pfam" id="PF02470">
    <property type="entry name" value="MlaD"/>
    <property type="match status" value="1"/>
</dbReference>
<accession>A0A544VWG2</accession>
<dbReference type="GO" id="GO:0051701">
    <property type="term" value="P:biological process involved in interaction with host"/>
    <property type="evidence" value="ECO:0007669"/>
    <property type="project" value="TreeGrafter"/>
</dbReference>
<dbReference type="RefSeq" id="WP_142554241.1">
    <property type="nucleotide sequence ID" value="NZ_VIFX01000032.1"/>
</dbReference>
<proteinExistence type="predicted"/>
<dbReference type="Pfam" id="PF11887">
    <property type="entry name" value="Mce4_CUP1"/>
    <property type="match status" value="1"/>
</dbReference>
<dbReference type="GO" id="GO:0005576">
    <property type="term" value="C:extracellular region"/>
    <property type="evidence" value="ECO:0007669"/>
    <property type="project" value="TreeGrafter"/>
</dbReference>
<evidence type="ECO:0000313" key="4">
    <source>
        <dbReference type="EMBL" id="TQR84329.1"/>
    </source>
</evidence>
<keyword evidence="1" id="KW-1133">Transmembrane helix</keyword>
<dbReference type="InterPro" id="IPR003399">
    <property type="entry name" value="Mce/MlaD"/>
</dbReference>
<name>A0A544VWG2_9MYCO</name>
<evidence type="ECO:0000256" key="1">
    <source>
        <dbReference type="SAM" id="Phobius"/>
    </source>
</evidence>
<evidence type="ECO:0000313" key="5">
    <source>
        <dbReference type="Proteomes" id="UP000315759"/>
    </source>
</evidence>
<keyword evidence="5" id="KW-1185">Reference proteome</keyword>
<feature type="domain" description="Mammalian cell entry C-terminal" evidence="3">
    <location>
        <begin position="131"/>
        <end position="348"/>
    </location>
</feature>
<dbReference type="PANTHER" id="PTHR33371">
    <property type="entry name" value="INTERMEMBRANE PHOSPHOLIPID TRANSPORT SYSTEM BINDING PROTEIN MLAD-RELATED"/>
    <property type="match status" value="1"/>
</dbReference>
<reference evidence="4 5" key="1">
    <citation type="submission" date="2018-10" db="EMBL/GenBank/DDBJ databases">
        <title>Draft genome of Mycobacterium hodleri strain B.</title>
        <authorList>
            <person name="Amande T.J."/>
            <person name="Mcgenity T.J."/>
        </authorList>
    </citation>
    <scope>NUCLEOTIDE SEQUENCE [LARGE SCALE GENOMIC DNA]</scope>
    <source>
        <strain evidence="4 5">B</strain>
    </source>
</reference>
<keyword evidence="1" id="KW-0812">Transmembrane</keyword>
<dbReference type="Proteomes" id="UP000315759">
    <property type="component" value="Unassembled WGS sequence"/>
</dbReference>
<evidence type="ECO:0000259" key="2">
    <source>
        <dbReference type="Pfam" id="PF02470"/>
    </source>
</evidence>
<feature type="transmembrane region" description="Helical" evidence="1">
    <location>
        <begin position="15"/>
        <end position="35"/>
    </location>
</feature>